<keyword evidence="10" id="KW-0175">Coiled coil</keyword>
<dbReference type="GO" id="GO:0030171">
    <property type="term" value="F:voltage-gated proton channel activity"/>
    <property type="evidence" value="ECO:0007669"/>
    <property type="project" value="InterPro"/>
</dbReference>
<proteinExistence type="predicted"/>
<feature type="coiled-coil region" evidence="10">
    <location>
        <begin position="167"/>
        <end position="194"/>
    </location>
</feature>
<keyword evidence="3" id="KW-1003">Cell membrane</keyword>
<dbReference type="AlphaFoldDB" id="A0A427XK11"/>
<dbReference type="InterPro" id="IPR031846">
    <property type="entry name" value="Hvcn1"/>
</dbReference>
<reference evidence="12 13" key="1">
    <citation type="submission" date="2018-11" db="EMBL/GenBank/DDBJ databases">
        <title>Genome sequence of Apiotrichum porosum DSM 27194.</title>
        <authorList>
            <person name="Aliyu H."/>
            <person name="Gorte O."/>
            <person name="Ochsenreither K."/>
        </authorList>
    </citation>
    <scope>NUCLEOTIDE SEQUENCE [LARGE SCALE GENOMIC DNA]</scope>
    <source>
        <strain evidence="12 13">DSM 27194</strain>
    </source>
</reference>
<evidence type="ECO:0000256" key="9">
    <source>
        <dbReference type="ARBA" id="ARBA00023303"/>
    </source>
</evidence>
<evidence type="ECO:0000256" key="4">
    <source>
        <dbReference type="ARBA" id="ARBA00022692"/>
    </source>
</evidence>
<protein>
    <recommendedName>
        <fullName evidence="14">Hydrogen voltage-gated channel 1</fullName>
    </recommendedName>
</protein>
<evidence type="ECO:0000313" key="13">
    <source>
        <dbReference type="Proteomes" id="UP000279236"/>
    </source>
</evidence>
<sequence length="212" mass="23977">MAENGPPPPISIHSLGELLESKRTHRFLLTLIAIDAVFVLMDLAWNILNPNCEGGEKDEAPEWLERLALFSLLIDFLFFIEIPMSLYAFGPQFFGLSTKKKPVPHYVLHLFDAIVIILTITLEVILKGKERELAGLLVVLRLWRIVKLVGATAVGVGEWDEEAVTTVDECKTRIKELLARNSELAARNEVLLKEVVFLRNLDHRVARELEEA</sequence>
<evidence type="ECO:0000256" key="2">
    <source>
        <dbReference type="ARBA" id="ARBA00022448"/>
    </source>
</evidence>
<dbReference type="RefSeq" id="XP_028474382.1">
    <property type="nucleotide sequence ID" value="XM_028617075.1"/>
</dbReference>
<feature type="transmembrane region" description="Helical" evidence="11">
    <location>
        <begin position="67"/>
        <end position="86"/>
    </location>
</feature>
<feature type="transmembrane region" description="Helical" evidence="11">
    <location>
        <begin position="106"/>
        <end position="126"/>
    </location>
</feature>
<feature type="transmembrane region" description="Helical" evidence="11">
    <location>
        <begin position="27"/>
        <end position="47"/>
    </location>
</feature>
<keyword evidence="7" id="KW-0406">Ion transport</keyword>
<dbReference type="InterPro" id="IPR027359">
    <property type="entry name" value="Volt_channel_dom_sf"/>
</dbReference>
<keyword evidence="2" id="KW-0813">Transport</keyword>
<dbReference type="PANTHER" id="PTHR46480">
    <property type="entry name" value="F20B24.22"/>
    <property type="match status" value="1"/>
</dbReference>
<keyword evidence="8 11" id="KW-0472">Membrane</keyword>
<evidence type="ECO:0000256" key="8">
    <source>
        <dbReference type="ARBA" id="ARBA00023136"/>
    </source>
</evidence>
<evidence type="ECO:0000256" key="10">
    <source>
        <dbReference type="SAM" id="Coils"/>
    </source>
</evidence>
<dbReference type="GO" id="GO:0034702">
    <property type="term" value="C:monoatomic ion channel complex"/>
    <property type="evidence" value="ECO:0007669"/>
    <property type="project" value="UniProtKB-KW"/>
</dbReference>
<comment type="caution">
    <text evidence="12">The sequence shown here is derived from an EMBL/GenBank/DDBJ whole genome shotgun (WGS) entry which is preliminary data.</text>
</comment>
<evidence type="ECO:0000256" key="3">
    <source>
        <dbReference type="ARBA" id="ARBA00022475"/>
    </source>
</evidence>
<dbReference type="Proteomes" id="UP000279236">
    <property type="component" value="Unassembled WGS sequence"/>
</dbReference>
<evidence type="ECO:0000256" key="1">
    <source>
        <dbReference type="ARBA" id="ARBA00004651"/>
    </source>
</evidence>
<keyword evidence="4 11" id="KW-0812">Transmembrane</keyword>
<evidence type="ECO:0000313" key="12">
    <source>
        <dbReference type="EMBL" id="RSH79235.1"/>
    </source>
</evidence>
<accession>A0A427XK11</accession>
<dbReference type="PANTHER" id="PTHR46480:SF1">
    <property type="entry name" value="VOLTAGE-GATED HYDROGEN CHANNEL 1"/>
    <property type="match status" value="1"/>
</dbReference>
<evidence type="ECO:0000256" key="5">
    <source>
        <dbReference type="ARBA" id="ARBA00022882"/>
    </source>
</evidence>
<keyword evidence="6 11" id="KW-1133">Transmembrane helix</keyword>
<evidence type="ECO:0000256" key="6">
    <source>
        <dbReference type="ARBA" id="ARBA00022989"/>
    </source>
</evidence>
<organism evidence="12 13">
    <name type="scientific">Apiotrichum porosum</name>
    <dbReference type="NCBI Taxonomy" id="105984"/>
    <lineage>
        <taxon>Eukaryota</taxon>
        <taxon>Fungi</taxon>
        <taxon>Dikarya</taxon>
        <taxon>Basidiomycota</taxon>
        <taxon>Agaricomycotina</taxon>
        <taxon>Tremellomycetes</taxon>
        <taxon>Trichosporonales</taxon>
        <taxon>Trichosporonaceae</taxon>
        <taxon>Apiotrichum</taxon>
    </lineage>
</organism>
<dbReference type="GO" id="GO:0005886">
    <property type="term" value="C:plasma membrane"/>
    <property type="evidence" value="ECO:0007669"/>
    <property type="project" value="UniProtKB-SubCell"/>
</dbReference>
<comment type="subcellular location">
    <subcellularLocation>
        <location evidence="1">Cell membrane</location>
        <topology evidence="1">Multi-pass membrane protein</topology>
    </subcellularLocation>
</comment>
<dbReference type="GeneID" id="39585817"/>
<dbReference type="OrthoDB" id="427456at2759"/>
<gene>
    <name evidence="12" type="ORF">EHS24_001274</name>
</gene>
<dbReference type="STRING" id="105984.A0A427XK11"/>
<evidence type="ECO:0008006" key="14">
    <source>
        <dbReference type="Google" id="ProtNLM"/>
    </source>
</evidence>
<keyword evidence="9" id="KW-0407">Ion channel</keyword>
<keyword evidence="5" id="KW-0851">Voltage-gated channel</keyword>
<dbReference type="Gene3D" id="1.20.120.350">
    <property type="entry name" value="Voltage-gated potassium channels. Chain C"/>
    <property type="match status" value="1"/>
</dbReference>
<evidence type="ECO:0000256" key="11">
    <source>
        <dbReference type="SAM" id="Phobius"/>
    </source>
</evidence>
<dbReference type="EMBL" id="RSCE01000010">
    <property type="protein sequence ID" value="RSH79235.1"/>
    <property type="molecule type" value="Genomic_DNA"/>
</dbReference>
<keyword evidence="13" id="KW-1185">Reference proteome</keyword>
<evidence type="ECO:0000256" key="7">
    <source>
        <dbReference type="ARBA" id="ARBA00023065"/>
    </source>
</evidence>
<name>A0A427XK11_9TREE</name>